<accession>A0AB34K740</accession>
<reference evidence="2 3" key="1">
    <citation type="journal article" date="2024" name="Science">
        <title>Giant polyketide synthase enzymes in the biosynthesis of giant marine polyether toxins.</title>
        <authorList>
            <person name="Fallon T.R."/>
            <person name="Shende V.V."/>
            <person name="Wierzbicki I.H."/>
            <person name="Pendleton A.L."/>
            <person name="Watervoot N.F."/>
            <person name="Auber R.P."/>
            <person name="Gonzalez D.J."/>
            <person name="Wisecaver J.H."/>
            <person name="Moore B.S."/>
        </authorList>
    </citation>
    <scope>NUCLEOTIDE SEQUENCE [LARGE SCALE GENOMIC DNA]</scope>
    <source>
        <strain evidence="2 3">12B1</strain>
    </source>
</reference>
<sequence>MGSLLSCLCCRRAKKPPDTRKKEDAVVHDIEGGAELDEVWDEWDLDQSVQLSCAAASEPPAEPAPAEVDPFADLGMAPVVRKTVRHNAVSVWEERRNPISSRFAMSEEEATPLMDAGGGWADDLNDAGLAELSGEARRKAAEEKRQQRRLERGHAGLTESRKPQKLAATRTGD</sequence>
<protein>
    <recommendedName>
        <fullName evidence="4">Ribosome biogenesis protein NOP53</fullName>
    </recommendedName>
</protein>
<evidence type="ECO:0000313" key="2">
    <source>
        <dbReference type="EMBL" id="KAL1528821.1"/>
    </source>
</evidence>
<evidence type="ECO:0000256" key="1">
    <source>
        <dbReference type="SAM" id="MobiDB-lite"/>
    </source>
</evidence>
<gene>
    <name evidence="2" type="ORF">AB1Y20_010144</name>
</gene>
<proteinExistence type="predicted"/>
<organism evidence="2 3">
    <name type="scientific">Prymnesium parvum</name>
    <name type="common">Toxic golden alga</name>
    <dbReference type="NCBI Taxonomy" id="97485"/>
    <lineage>
        <taxon>Eukaryota</taxon>
        <taxon>Haptista</taxon>
        <taxon>Haptophyta</taxon>
        <taxon>Prymnesiophyceae</taxon>
        <taxon>Prymnesiales</taxon>
        <taxon>Prymnesiaceae</taxon>
        <taxon>Prymnesium</taxon>
    </lineage>
</organism>
<evidence type="ECO:0008006" key="4">
    <source>
        <dbReference type="Google" id="ProtNLM"/>
    </source>
</evidence>
<name>A0AB34K740_PRYPA</name>
<evidence type="ECO:0000313" key="3">
    <source>
        <dbReference type="Proteomes" id="UP001515480"/>
    </source>
</evidence>
<dbReference type="EMBL" id="JBGBPQ010000002">
    <property type="protein sequence ID" value="KAL1528821.1"/>
    <property type="molecule type" value="Genomic_DNA"/>
</dbReference>
<dbReference type="Proteomes" id="UP001515480">
    <property type="component" value="Unassembled WGS sequence"/>
</dbReference>
<feature type="compositionally biased region" description="Basic and acidic residues" evidence="1">
    <location>
        <begin position="134"/>
        <end position="162"/>
    </location>
</feature>
<keyword evidence="3" id="KW-1185">Reference proteome</keyword>
<feature type="region of interest" description="Disordered" evidence="1">
    <location>
        <begin position="103"/>
        <end position="173"/>
    </location>
</feature>
<comment type="caution">
    <text evidence="2">The sequence shown here is derived from an EMBL/GenBank/DDBJ whole genome shotgun (WGS) entry which is preliminary data.</text>
</comment>
<dbReference type="AlphaFoldDB" id="A0AB34K740"/>